<feature type="transmembrane region" description="Helical" evidence="1">
    <location>
        <begin position="17"/>
        <end position="35"/>
    </location>
</feature>
<keyword evidence="1" id="KW-1133">Transmembrane helix</keyword>
<gene>
    <name evidence="2" type="ORF">A0127_05215</name>
</gene>
<dbReference type="Proteomes" id="UP000073604">
    <property type="component" value="Chromosome"/>
</dbReference>
<dbReference type="PANTHER" id="PTHR43471:SF12">
    <property type="entry name" value="HYPOTHETICAL MEMBRANE PROTEIN, CONSERVED"/>
    <property type="match status" value="1"/>
</dbReference>
<feature type="transmembrane region" description="Helical" evidence="1">
    <location>
        <begin position="172"/>
        <end position="191"/>
    </location>
</feature>
<dbReference type="GO" id="GO:0005886">
    <property type="term" value="C:plasma membrane"/>
    <property type="evidence" value="ECO:0007669"/>
    <property type="project" value="UniProtKB-SubCell"/>
</dbReference>
<keyword evidence="3" id="KW-1185">Reference proteome</keyword>
<feature type="transmembrane region" description="Helical" evidence="1">
    <location>
        <begin position="47"/>
        <end position="71"/>
    </location>
</feature>
<reference evidence="3" key="1">
    <citation type="submission" date="2016-03" db="EMBL/GenBank/DDBJ databases">
        <authorList>
            <person name="Oger P.M."/>
        </authorList>
    </citation>
    <scope>NUCLEOTIDE SEQUENCE [LARGE SCALE GENOMIC DNA]</scope>
    <source>
        <strain evidence="3">OG-1</strain>
    </source>
</reference>
<sequence>MWSLKLEAGNSIRQKKFWLITALMVLIYIMAFYEIRDNLEGASNPQGLLATSLVGYIMVSAFLFIGLYALIAGATSLNSDLENGTIRVALSKPIRRAPYLLGKFLGQSVSIIVAMLIATLLSFVITKYYGVSLTGKLISDLVLANGLILLAMLQLLALGILISSVIRSQNTALGVALVLFLVTSLVMPQVVDGWAEKKADKEFGIQKRGDFLKLAPEEKSKYQQRREELQREYHLKYLFYAPQVMMMDALKDMEETSFNDDGTYTIEYLGVGHSIAKNPTQVLIILGLTPVYLALGLVRFLRMDLR</sequence>
<protein>
    <submittedName>
        <fullName evidence="2">ABC transporter permease</fullName>
    </submittedName>
</protein>
<proteinExistence type="predicted"/>
<dbReference type="STRING" id="53952.A0127_05215"/>
<evidence type="ECO:0000313" key="2">
    <source>
        <dbReference type="EMBL" id="AMQ18607.1"/>
    </source>
</evidence>
<dbReference type="OrthoDB" id="86287at2157"/>
<name>A0A142CV05_9EURY</name>
<feature type="transmembrane region" description="Helical" evidence="1">
    <location>
        <begin position="282"/>
        <end position="301"/>
    </location>
</feature>
<evidence type="ECO:0000313" key="3">
    <source>
        <dbReference type="Proteomes" id="UP000073604"/>
    </source>
</evidence>
<dbReference type="EMBL" id="CP014750">
    <property type="protein sequence ID" value="AMQ18607.1"/>
    <property type="molecule type" value="Genomic_DNA"/>
</dbReference>
<dbReference type="GeneID" id="27139923"/>
<dbReference type="KEGG" id="tpep:A0127_05215"/>
<keyword evidence="1" id="KW-0472">Membrane</keyword>
<accession>A0A142CV05</accession>
<evidence type="ECO:0000256" key="1">
    <source>
        <dbReference type="SAM" id="Phobius"/>
    </source>
</evidence>
<dbReference type="RefSeq" id="WP_062388843.1">
    <property type="nucleotide sequence ID" value="NZ_CP014750.1"/>
</dbReference>
<feature type="transmembrane region" description="Helical" evidence="1">
    <location>
        <begin position="109"/>
        <end position="129"/>
    </location>
</feature>
<feature type="transmembrane region" description="Helical" evidence="1">
    <location>
        <begin position="141"/>
        <end position="166"/>
    </location>
</feature>
<dbReference type="GO" id="GO:0140359">
    <property type="term" value="F:ABC-type transporter activity"/>
    <property type="evidence" value="ECO:0007669"/>
    <property type="project" value="InterPro"/>
</dbReference>
<keyword evidence="1" id="KW-0812">Transmembrane</keyword>
<dbReference type="AlphaFoldDB" id="A0A142CV05"/>
<dbReference type="Pfam" id="PF12679">
    <property type="entry name" value="ABC2_membrane_2"/>
    <property type="match status" value="1"/>
</dbReference>
<dbReference type="PANTHER" id="PTHR43471">
    <property type="entry name" value="ABC TRANSPORTER PERMEASE"/>
    <property type="match status" value="1"/>
</dbReference>
<organism evidence="2 3">
    <name type="scientific">Thermococcus peptonophilus</name>
    <dbReference type="NCBI Taxonomy" id="53952"/>
    <lineage>
        <taxon>Archaea</taxon>
        <taxon>Methanobacteriati</taxon>
        <taxon>Methanobacteriota</taxon>
        <taxon>Thermococci</taxon>
        <taxon>Thermococcales</taxon>
        <taxon>Thermococcaceae</taxon>
        <taxon>Thermococcus</taxon>
    </lineage>
</organism>